<comment type="catalytic activity">
    <reaction evidence="5">
        <text>[protein]-C-terminal S-[(2E,6E)-farnesyl]-L-cysteine + S-adenosyl-L-methionine = [protein]-C-terminal S-[(2E,6E)-farnesyl]-L-cysteine methyl ester + S-adenosyl-L-homocysteine</text>
        <dbReference type="Rhea" id="RHEA:21672"/>
        <dbReference type="Rhea" id="RHEA-COMP:12125"/>
        <dbReference type="Rhea" id="RHEA-COMP:12126"/>
        <dbReference type="ChEBI" id="CHEBI:57856"/>
        <dbReference type="ChEBI" id="CHEBI:59789"/>
        <dbReference type="ChEBI" id="CHEBI:90510"/>
        <dbReference type="ChEBI" id="CHEBI:90511"/>
        <dbReference type="EC" id="2.1.1.100"/>
    </reaction>
</comment>
<keyword evidence="5" id="KW-0808">Transferase</keyword>
<evidence type="ECO:0000313" key="7">
    <source>
        <dbReference type="Proteomes" id="UP000256970"/>
    </source>
</evidence>
<dbReference type="Pfam" id="PF04140">
    <property type="entry name" value="ICMT"/>
    <property type="match status" value="1"/>
</dbReference>
<comment type="subcellular location">
    <subcellularLocation>
        <location evidence="5">Endoplasmic reticulum membrane</location>
        <topology evidence="5">Multi-pass membrane protein</topology>
    </subcellularLocation>
    <subcellularLocation>
        <location evidence="1">Membrane</location>
        <topology evidence="1">Multi-pass membrane protein</topology>
    </subcellularLocation>
</comment>
<dbReference type="Gene3D" id="1.20.120.1630">
    <property type="match status" value="1"/>
</dbReference>
<evidence type="ECO:0000256" key="2">
    <source>
        <dbReference type="ARBA" id="ARBA00022692"/>
    </source>
</evidence>
<organism evidence="6 7">
    <name type="scientific">Tetradesmus obliquus</name>
    <name type="common">Green alga</name>
    <name type="synonym">Acutodesmus obliquus</name>
    <dbReference type="NCBI Taxonomy" id="3088"/>
    <lineage>
        <taxon>Eukaryota</taxon>
        <taxon>Viridiplantae</taxon>
        <taxon>Chlorophyta</taxon>
        <taxon>core chlorophytes</taxon>
        <taxon>Chlorophyceae</taxon>
        <taxon>CS clade</taxon>
        <taxon>Sphaeropleales</taxon>
        <taxon>Scenedesmaceae</taxon>
        <taxon>Tetradesmus</taxon>
    </lineage>
</organism>
<keyword evidence="4 5" id="KW-0472">Membrane</keyword>
<accession>A0A383VVJ5</accession>
<reference evidence="6 7" key="1">
    <citation type="submission" date="2016-10" db="EMBL/GenBank/DDBJ databases">
        <authorList>
            <person name="Cai Z."/>
        </authorList>
    </citation>
    <scope>NUCLEOTIDE SEQUENCE [LARGE SCALE GENOMIC DNA]</scope>
</reference>
<protein>
    <recommendedName>
        <fullName evidence="5">Protein-S-isoprenylcysteine O-methyltransferase</fullName>
        <ecNumber evidence="5">2.1.1.100</ecNumber>
    </recommendedName>
</protein>
<dbReference type="GO" id="GO:0032259">
    <property type="term" value="P:methylation"/>
    <property type="evidence" value="ECO:0007669"/>
    <property type="project" value="UniProtKB-KW"/>
</dbReference>
<dbReference type="GO" id="GO:0005789">
    <property type="term" value="C:endoplasmic reticulum membrane"/>
    <property type="evidence" value="ECO:0007669"/>
    <property type="project" value="UniProtKB-SubCell"/>
</dbReference>
<dbReference type="GO" id="GO:0004671">
    <property type="term" value="F:protein C-terminal S-isoprenylcysteine carboxyl O-methyltransferase activity"/>
    <property type="evidence" value="ECO:0007669"/>
    <property type="project" value="UniProtKB-EC"/>
</dbReference>
<dbReference type="InterPro" id="IPR052527">
    <property type="entry name" value="Metal_cation-efflux_comp"/>
</dbReference>
<dbReference type="PANTHER" id="PTHR43847:SF1">
    <property type="entry name" value="BLL3993 PROTEIN"/>
    <property type="match status" value="1"/>
</dbReference>
<keyword evidence="2 5" id="KW-0812">Transmembrane</keyword>
<dbReference type="AlphaFoldDB" id="A0A383VVJ5"/>
<comment type="cofactor">
    <cofactor evidence="5">
        <name>Zn(2+)</name>
        <dbReference type="ChEBI" id="CHEBI:29105"/>
    </cofactor>
    <text evidence="5">Divalent metal cations. Probably Zn(2+).</text>
</comment>
<dbReference type="EC" id="2.1.1.100" evidence="5"/>
<evidence type="ECO:0000256" key="3">
    <source>
        <dbReference type="ARBA" id="ARBA00022989"/>
    </source>
</evidence>
<dbReference type="InterPro" id="IPR007269">
    <property type="entry name" value="ICMT_MeTrfase"/>
</dbReference>
<dbReference type="EMBL" id="FNXT01000885">
    <property type="protein sequence ID" value="SZX68869.1"/>
    <property type="molecule type" value="Genomic_DNA"/>
</dbReference>
<sequence>MQGTQQQKPAWVWTRGRIIKLFTAIALYPLCLCGVSGRWSWPQAWFIIFDQLLLYTLTAVYISRHNPSLLPERERFIRNAGTAGFDKVLAPAVVALALPMYLAAGLQQRWHAALLPATPAWQLAAAAVLHVLTVLLACWAMTTNKFFSSVVRIQTDRGHVVCDSGPYAYVRHPAYIAVVVQTLAEALLLQSSWLLWIGAARAAVLAARTAAEDAMLQQQLPGYAAYAARVKYRWLPLVY</sequence>
<keyword evidence="5" id="KW-0256">Endoplasmic reticulum</keyword>
<proteinExistence type="inferred from homology"/>
<evidence type="ECO:0000256" key="4">
    <source>
        <dbReference type="ARBA" id="ARBA00023136"/>
    </source>
</evidence>
<dbReference type="Proteomes" id="UP000256970">
    <property type="component" value="Unassembled WGS sequence"/>
</dbReference>
<feature type="transmembrane region" description="Helical" evidence="5">
    <location>
        <begin position="45"/>
        <end position="63"/>
    </location>
</feature>
<evidence type="ECO:0000256" key="5">
    <source>
        <dbReference type="RuleBase" id="RU362022"/>
    </source>
</evidence>
<evidence type="ECO:0000256" key="1">
    <source>
        <dbReference type="ARBA" id="ARBA00004141"/>
    </source>
</evidence>
<feature type="transmembrane region" description="Helical" evidence="5">
    <location>
        <begin position="123"/>
        <end position="142"/>
    </location>
</feature>
<feature type="transmembrane region" description="Helical" evidence="5">
    <location>
        <begin position="84"/>
        <end position="103"/>
    </location>
</feature>
<dbReference type="PANTHER" id="PTHR43847">
    <property type="entry name" value="BLL3993 PROTEIN"/>
    <property type="match status" value="1"/>
</dbReference>
<evidence type="ECO:0000313" key="6">
    <source>
        <dbReference type="EMBL" id="SZX68869.1"/>
    </source>
</evidence>
<gene>
    <name evidence="6" type="ORF">BQ4739_LOCUS9185</name>
</gene>
<keyword evidence="3 5" id="KW-1133">Transmembrane helix</keyword>
<keyword evidence="5" id="KW-0489">Methyltransferase</keyword>
<keyword evidence="5" id="KW-0949">S-adenosyl-L-methionine</keyword>
<feature type="transmembrane region" description="Helical" evidence="5">
    <location>
        <begin position="21"/>
        <end position="39"/>
    </location>
</feature>
<comment type="similarity">
    <text evidence="5">Belongs to the class VI-like SAM-binding methyltransferase superfamily. Isoprenylcysteine carboxyl methyltransferase family.</text>
</comment>
<name>A0A383VVJ5_TETOB</name>
<keyword evidence="7" id="KW-1185">Reference proteome</keyword>